<keyword evidence="15" id="KW-0547">Nucleotide-binding</keyword>
<dbReference type="GO" id="GO:0055038">
    <property type="term" value="C:recycling endosome membrane"/>
    <property type="evidence" value="ECO:0007669"/>
    <property type="project" value="UniProtKB-SubCell"/>
</dbReference>
<evidence type="ECO:0000256" key="32">
    <source>
        <dbReference type="ARBA" id="ARBA00031358"/>
    </source>
</evidence>
<dbReference type="GO" id="GO:0016323">
    <property type="term" value="C:basolateral plasma membrane"/>
    <property type="evidence" value="ECO:0007669"/>
    <property type="project" value="UniProtKB-SubCell"/>
</dbReference>
<evidence type="ECO:0000256" key="40">
    <source>
        <dbReference type="ARBA" id="ARBA00048007"/>
    </source>
</evidence>
<dbReference type="CDD" id="cd18593">
    <property type="entry name" value="ABC_6TM_MRP4_D1_like"/>
    <property type="match status" value="1"/>
</dbReference>
<dbReference type="InterPro" id="IPR047083">
    <property type="entry name" value="ABCC4_TMD2"/>
</dbReference>
<dbReference type="GO" id="GO:0016887">
    <property type="term" value="F:ATP hydrolysis activity"/>
    <property type="evidence" value="ECO:0007669"/>
    <property type="project" value="InterPro"/>
</dbReference>
<dbReference type="FunFam" id="3.40.50.300:FF:000163">
    <property type="entry name" value="Multidrug resistance-associated protein member 4"/>
    <property type="match status" value="1"/>
</dbReference>
<keyword evidence="16" id="KW-0967">Endosome</keyword>
<comment type="catalytic activity">
    <reaction evidence="47">
        <text>leukotriene B4(in) + ATP + H2O = leukotriene B4(out) + ADP + phosphate + H(+)</text>
        <dbReference type="Rhea" id="RHEA:66424"/>
        <dbReference type="ChEBI" id="CHEBI:15377"/>
        <dbReference type="ChEBI" id="CHEBI:15378"/>
        <dbReference type="ChEBI" id="CHEBI:30616"/>
        <dbReference type="ChEBI" id="CHEBI:43474"/>
        <dbReference type="ChEBI" id="CHEBI:57461"/>
        <dbReference type="ChEBI" id="CHEBI:456216"/>
    </reaction>
</comment>
<evidence type="ECO:0000256" key="17">
    <source>
        <dbReference type="ARBA" id="ARBA00022824"/>
    </source>
</evidence>
<dbReference type="GO" id="GO:0016324">
    <property type="term" value="C:apical plasma membrane"/>
    <property type="evidence" value="ECO:0007669"/>
    <property type="project" value="UniProtKB-SubCell"/>
</dbReference>
<dbReference type="AlphaFoldDB" id="A0A8C2DL84"/>
<feature type="transmembrane region" description="Helical" evidence="59">
    <location>
        <begin position="678"/>
        <end position="706"/>
    </location>
</feature>
<evidence type="ECO:0000256" key="25">
    <source>
        <dbReference type="ARBA" id="ARBA00023180"/>
    </source>
</evidence>
<dbReference type="CDD" id="cd18601">
    <property type="entry name" value="ABC_6TM_MRP4_D2_like"/>
    <property type="match status" value="1"/>
</dbReference>
<dbReference type="CDD" id="cd03244">
    <property type="entry name" value="ABCC_MRP_domain2"/>
    <property type="match status" value="1"/>
</dbReference>
<proteinExistence type="inferred from homology"/>
<protein>
    <recommendedName>
        <fullName evidence="10">Cystic fibrosis transmembrane conductance regulator</fullName>
        <ecNumber evidence="9">5.6.1.6</ecNumber>
        <ecNumber evidence="8">7.6.2.2</ecNumber>
        <ecNumber evidence="30">7.6.2.3</ecNumber>
    </recommendedName>
    <alternativeName>
        <fullName evidence="31">ATP-binding cassette sub-family C member 7</fullName>
    </alternativeName>
    <alternativeName>
        <fullName evidence="32">Channel conductance-controlling ATPase</fullName>
    </alternativeName>
    <alternativeName>
        <fullName evidence="57">Multidrug resistance-associated protein 4</fullName>
    </alternativeName>
    <alternativeName>
        <fullName evidence="33">cAMP-dependent chloride channel</fullName>
    </alternativeName>
</protein>
<dbReference type="GO" id="GO:0005524">
    <property type="term" value="F:ATP binding"/>
    <property type="evidence" value="ECO:0007669"/>
    <property type="project" value="UniProtKB-KW"/>
</dbReference>
<evidence type="ECO:0000256" key="53">
    <source>
        <dbReference type="ARBA" id="ARBA00052534"/>
    </source>
</evidence>
<feature type="domain" description="ABC transporter" evidence="60">
    <location>
        <begin position="951"/>
        <end position="1184"/>
    </location>
</feature>
<keyword evidence="24" id="KW-0869">Chloride channel</keyword>
<evidence type="ECO:0000256" key="24">
    <source>
        <dbReference type="ARBA" id="ARBA00023173"/>
    </source>
</evidence>
<evidence type="ECO:0000256" key="23">
    <source>
        <dbReference type="ARBA" id="ARBA00023136"/>
    </source>
</evidence>
<comment type="catalytic activity">
    <reaction evidence="46">
        <text>cholate(in) + glutathione(in) + ATP + H2O = cholate(out) + glutathione(out) + ADP + phosphate + H(+)</text>
        <dbReference type="Rhea" id="RHEA:66396"/>
        <dbReference type="ChEBI" id="CHEBI:15377"/>
        <dbReference type="ChEBI" id="CHEBI:15378"/>
        <dbReference type="ChEBI" id="CHEBI:29747"/>
        <dbReference type="ChEBI" id="CHEBI:30616"/>
        <dbReference type="ChEBI" id="CHEBI:43474"/>
        <dbReference type="ChEBI" id="CHEBI:57925"/>
        <dbReference type="ChEBI" id="CHEBI:456216"/>
    </reaction>
    <physiologicalReaction direction="left-to-right" evidence="46">
        <dbReference type="Rhea" id="RHEA:66397"/>
    </physiologicalReaction>
</comment>
<keyword evidence="23 59" id="KW-0472">Membrane</keyword>
<keyword evidence="21" id="KW-0445">Lipid transport</keyword>
<keyword evidence="20 59" id="KW-1133">Transmembrane helix</keyword>
<evidence type="ECO:0000256" key="45">
    <source>
        <dbReference type="ARBA" id="ARBA00050718"/>
    </source>
</evidence>
<feature type="transmembrane region" description="Helical" evidence="59">
    <location>
        <begin position="778"/>
        <end position="797"/>
    </location>
</feature>
<dbReference type="Pfam" id="PF00664">
    <property type="entry name" value="ABC_membrane"/>
    <property type="match status" value="2"/>
</dbReference>
<comment type="catalytic activity">
    <reaction evidence="36">
        <text>hydrogencarbonate(in) = hydrogencarbonate(out)</text>
        <dbReference type="Rhea" id="RHEA:28695"/>
        <dbReference type="ChEBI" id="CHEBI:17544"/>
    </reaction>
</comment>
<dbReference type="Gene3D" id="3.40.50.300">
    <property type="entry name" value="P-loop containing nucleotide triphosphate hydrolases"/>
    <property type="match status" value="2"/>
</dbReference>
<comment type="subcellular location">
    <subcellularLocation>
        <location evidence="3">Apical cell membrane</location>
        <topology evidence="3">Multi-pass membrane protein</topology>
    </subcellularLocation>
    <subcellularLocation>
        <location evidence="6">Basolateral cell membrane</location>
        <topology evidence="6">Multi-pass membrane protein</topology>
    </subcellularLocation>
    <subcellularLocation>
        <location evidence="5">Early endosome membrane</location>
        <topology evidence="5">Multi-pass membrane protein</topology>
    </subcellularLocation>
    <subcellularLocation>
        <location evidence="4">Endoplasmic reticulum membrane</location>
        <topology evidence="4">Multi-pass membrane protein</topology>
    </subcellularLocation>
    <subcellularLocation>
        <location evidence="2">Recycling endosome membrane</location>
        <topology evidence="2">Multi-pass membrane protein</topology>
    </subcellularLocation>
</comment>
<evidence type="ECO:0000256" key="30">
    <source>
        <dbReference type="ARBA" id="ARBA00024220"/>
    </source>
</evidence>
<dbReference type="EC" id="7.6.2.2" evidence="8"/>
<comment type="catalytic activity">
    <reaction evidence="39">
        <text>17beta-estradiol 17-O-(beta-D-glucuronate)(in) + ATP + H2O = 17beta-estradiol 17-O-(beta-D-glucuronate)(out) + ADP + phosphate + H(+)</text>
        <dbReference type="Rhea" id="RHEA:60128"/>
        <dbReference type="ChEBI" id="CHEBI:15377"/>
        <dbReference type="ChEBI" id="CHEBI:15378"/>
        <dbReference type="ChEBI" id="CHEBI:30616"/>
        <dbReference type="ChEBI" id="CHEBI:43474"/>
        <dbReference type="ChEBI" id="CHEBI:82961"/>
        <dbReference type="ChEBI" id="CHEBI:456216"/>
    </reaction>
    <physiologicalReaction direction="left-to-right" evidence="39">
        <dbReference type="Rhea" id="RHEA:60129"/>
    </physiologicalReaction>
</comment>
<evidence type="ECO:0000256" key="43">
    <source>
        <dbReference type="ARBA" id="ARBA00050117"/>
    </source>
</evidence>
<evidence type="ECO:0000256" key="13">
    <source>
        <dbReference type="ARBA" id="ARBA00022553"/>
    </source>
</evidence>
<dbReference type="CDD" id="cd03250">
    <property type="entry name" value="ABCC_MRP_domain1"/>
    <property type="match status" value="1"/>
</dbReference>
<evidence type="ECO:0000256" key="9">
    <source>
        <dbReference type="ARBA" id="ARBA00012195"/>
    </source>
</evidence>
<evidence type="ECO:0000256" key="33">
    <source>
        <dbReference type="ARBA" id="ARBA00033163"/>
    </source>
</evidence>
<evidence type="ECO:0000256" key="35">
    <source>
        <dbReference type="ARBA" id="ARBA00034073"/>
    </source>
</evidence>
<comment type="catalytic activity">
    <reaction evidence="53">
        <text>glycocholate(in) + glutathione(in) + ATP + H2O = glycocholate(out) + glutathione(out) + ADP + phosphate + H(+)</text>
        <dbReference type="Rhea" id="RHEA:66400"/>
        <dbReference type="ChEBI" id="CHEBI:15377"/>
        <dbReference type="ChEBI" id="CHEBI:15378"/>
        <dbReference type="ChEBI" id="CHEBI:29746"/>
        <dbReference type="ChEBI" id="CHEBI:30616"/>
        <dbReference type="ChEBI" id="CHEBI:43474"/>
        <dbReference type="ChEBI" id="CHEBI:57925"/>
        <dbReference type="ChEBI" id="CHEBI:456216"/>
    </reaction>
    <physiologicalReaction direction="left-to-right" evidence="53">
        <dbReference type="Rhea" id="RHEA:66401"/>
    </physiologicalReaction>
</comment>
<dbReference type="InterPro" id="IPR003439">
    <property type="entry name" value="ABC_transporter-like_ATP-bd"/>
</dbReference>
<evidence type="ECO:0000313" key="63">
    <source>
        <dbReference type="Proteomes" id="UP000694701"/>
    </source>
</evidence>
<feature type="transmembrane region" description="Helical" evidence="59">
    <location>
        <begin position="95"/>
        <end position="118"/>
    </location>
</feature>
<comment type="catalytic activity">
    <reaction evidence="43">
        <text>tauroursodeoxycholate(in) + glutathione(in) + ATP + H2O = tauroursodeoxycholate(out) + glutathione(out) + ADP + phosphate + H(+)</text>
        <dbReference type="Rhea" id="RHEA:66420"/>
        <dbReference type="ChEBI" id="CHEBI:15377"/>
        <dbReference type="ChEBI" id="CHEBI:15378"/>
        <dbReference type="ChEBI" id="CHEBI:30616"/>
        <dbReference type="ChEBI" id="CHEBI:43474"/>
        <dbReference type="ChEBI" id="CHEBI:57925"/>
        <dbReference type="ChEBI" id="CHEBI:132028"/>
        <dbReference type="ChEBI" id="CHEBI:456216"/>
    </reaction>
    <physiologicalReaction direction="left-to-right" evidence="43">
        <dbReference type="Rhea" id="RHEA:66421"/>
    </physiologicalReaction>
</comment>
<feature type="compositionally biased region" description="Low complexity" evidence="58">
    <location>
        <begin position="586"/>
        <end position="596"/>
    </location>
</feature>
<evidence type="ECO:0000256" key="44">
    <source>
        <dbReference type="ARBA" id="ARBA00050626"/>
    </source>
</evidence>
<comment type="catalytic activity">
    <reaction evidence="55">
        <text>3',5'-cyclic GMP(in) + ATP + H2O = 3',5'-cyclic GMP(out) + ADP + phosphate + H(+)</text>
        <dbReference type="Rhea" id="RHEA:66188"/>
        <dbReference type="ChEBI" id="CHEBI:15377"/>
        <dbReference type="ChEBI" id="CHEBI:15378"/>
        <dbReference type="ChEBI" id="CHEBI:30616"/>
        <dbReference type="ChEBI" id="CHEBI:43474"/>
        <dbReference type="ChEBI" id="CHEBI:57746"/>
        <dbReference type="ChEBI" id="CHEBI:456216"/>
    </reaction>
    <physiologicalReaction direction="left-to-right" evidence="55">
        <dbReference type="Rhea" id="RHEA:66189"/>
    </physiologicalReaction>
</comment>
<comment type="catalytic activity">
    <reaction evidence="44">
        <text>glycoursodeoxycholate(in) + glutathione(in) + ATP + H2O = glycoursodeoxycholate(out) + glutathione(out) + ADP + phosphate + H(+)</text>
        <dbReference type="Rhea" id="RHEA:66416"/>
        <dbReference type="ChEBI" id="CHEBI:15377"/>
        <dbReference type="ChEBI" id="CHEBI:15378"/>
        <dbReference type="ChEBI" id="CHEBI:30616"/>
        <dbReference type="ChEBI" id="CHEBI:43474"/>
        <dbReference type="ChEBI" id="CHEBI:57925"/>
        <dbReference type="ChEBI" id="CHEBI:132030"/>
        <dbReference type="ChEBI" id="CHEBI:456216"/>
    </reaction>
    <physiologicalReaction direction="left-to-right" evidence="44">
        <dbReference type="Rhea" id="RHEA:66417"/>
    </physiologicalReaction>
</comment>
<evidence type="ECO:0000256" key="4">
    <source>
        <dbReference type="ARBA" id="ARBA00004477"/>
    </source>
</evidence>
<feature type="transmembrane region" description="Helical" evidence="59">
    <location>
        <begin position="139"/>
        <end position="159"/>
    </location>
</feature>
<evidence type="ECO:0000256" key="41">
    <source>
        <dbReference type="ARBA" id="ARBA00048665"/>
    </source>
</evidence>
<evidence type="ECO:0000256" key="34">
    <source>
        <dbReference type="ARBA" id="ARBA00034018"/>
    </source>
</evidence>
<evidence type="ECO:0000256" key="48">
    <source>
        <dbReference type="ARBA" id="ARBA00051287"/>
    </source>
</evidence>
<dbReference type="Ensembl" id="ENSCCRT00020030880.1">
    <property type="protein sequence ID" value="ENSCCRP00020028161.1"/>
    <property type="gene ID" value="ENSCCRG00020012832.1"/>
</dbReference>
<evidence type="ECO:0000256" key="46">
    <source>
        <dbReference type="ARBA" id="ARBA00051057"/>
    </source>
</evidence>
<evidence type="ECO:0000256" key="29">
    <source>
        <dbReference type="ARBA" id="ARBA00024167"/>
    </source>
</evidence>
<evidence type="ECO:0000256" key="6">
    <source>
        <dbReference type="ARBA" id="ARBA00004554"/>
    </source>
</evidence>
<evidence type="ECO:0000256" key="22">
    <source>
        <dbReference type="ARBA" id="ARBA00023065"/>
    </source>
</evidence>
<keyword evidence="26" id="KW-0868">Chloride</keyword>
<keyword evidence="12" id="KW-1003">Cell membrane</keyword>
<feature type="domain" description="ABC transmembrane type-1" evidence="61">
    <location>
        <begin position="676"/>
        <end position="922"/>
    </location>
</feature>
<dbReference type="FunFam" id="3.40.50.300:FF:000482">
    <property type="entry name" value="Multidrug resistance-associated protein member 4"/>
    <property type="match status" value="1"/>
</dbReference>
<evidence type="ECO:0000256" key="28">
    <source>
        <dbReference type="ARBA" id="ARBA00023303"/>
    </source>
</evidence>
<keyword evidence="14 59" id="KW-0812">Transmembrane</keyword>
<evidence type="ECO:0000259" key="61">
    <source>
        <dbReference type="PROSITE" id="PS50929"/>
    </source>
</evidence>
<dbReference type="InterPro" id="IPR009147">
    <property type="entry name" value="CFTR/ABCC7"/>
</dbReference>
<evidence type="ECO:0000256" key="11">
    <source>
        <dbReference type="ARBA" id="ARBA00022448"/>
    </source>
</evidence>
<keyword evidence="13" id="KW-0597">Phosphoprotein</keyword>
<keyword evidence="19" id="KW-1278">Translocase</keyword>
<comment type="catalytic activity">
    <reaction evidence="41">
        <text>urate(in) + ATP + H2O = urate(out) + ADP + phosphate + H(+)</text>
        <dbReference type="Rhea" id="RHEA:16461"/>
        <dbReference type="ChEBI" id="CHEBI:15377"/>
        <dbReference type="ChEBI" id="CHEBI:15378"/>
        <dbReference type="ChEBI" id="CHEBI:17775"/>
        <dbReference type="ChEBI" id="CHEBI:30616"/>
        <dbReference type="ChEBI" id="CHEBI:43474"/>
        <dbReference type="ChEBI" id="CHEBI:456216"/>
    </reaction>
    <physiologicalReaction direction="left-to-right" evidence="41">
        <dbReference type="Rhea" id="RHEA:16462"/>
    </physiologicalReaction>
</comment>
<comment type="similarity">
    <text evidence="7">Belongs to the ABC transporter superfamily. ABCC family. CFTR transporter (TC 3.A.1.202) subfamily.</text>
</comment>
<feature type="transmembrane region" description="Helical" evidence="59">
    <location>
        <begin position="198"/>
        <end position="215"/>
    </location>
</feature>
<comment type="catalytic activity">
    <reaction evidence="34">
        <text>ATP + H2O + xenobioticSide 1 = ADP + phosphate + xenobioticSide 2.</text>
        <dbReference type="EC" id="7.6.2.2"/>
    </reaction>
</comment>
<evidence type="ECO:0000256" key="14">
    <source>
        <dbReference type="ARBA" id="ARBA00022692"/>
    </source>
</evidence>
<dbReference type="FunFam" id="1.20.1560.10:FF:000027">
    <property type="entry name" value="ATP-binding cassette subfamily C member 4"/>
    <property type="match status" value="1"/>
</dbReference>
<dbReference type="FunFam" id="1.20.1560.10:FF:000014">
    <property type="entry name" value="Multidrug resistance-associated protein member 4"/>
    <property type="match status" value="1"/>
</dbReference>
<evidence type="ECO:0000256" key="38">
    <source>
        <dbReference type="ARBA" id="ARBA00047523"/>
    </source>
</evidence>
<comment type="cofactor">
    <cofactor evidence="1">
        <name>Mg(2+)</name>
        <dbReference type="ChEBI" id="CHEBI:18420"/>
    </cofactor>
</comment>
<comment type="catalytic activity">
    <reaction evidence="48">
        <text>prostaglandin E2(in) + ATP + H2O = prostaglandin E2(out) + ADP + phosphate + H(+)</text>
        <dbReference type="Rhea" id="RHEA:66388"/>
        <dbReference type="ChEBI" id="CHEBI:15377"/>
        <dbReference type="ChEBI" id="CHEBI:15378"/>
        <dbReference type="ChEBI" id="CHEBI:30616"/>
        <dbReference type="ChEBI" id="CHEBI:43474"/>
        <dbReference type="ChEBI" id="CHEBI:456216"/>
        <dbReference type="ChEBI" id="CHEBI:606564"/>
    </reaction>
    <physiologicalReaction direction="left-to-right" evidence="48">
        <dbReference type="Rhea" id="RHEA:66389"/>
    </physiologicalReaction>
</comment>
<evidence type="ECO:0000256" key="16">
    <source>
        <dbReference type="ARBA" id="ARBA00022753"/>
    </source>
</evidence>
<comment type="catalytic activity">
    <reaction evidence="51">
        <text>glycochenodeoxycholate(in) + glutathione(in) + ATP + H2O = glycochenodeoxycholate(out) + glutathione(out) + ADP + phosphate + H(+)</text>
        <dbReference type="Rhea" id="RHEA:66408"/>
        <dbReference type="ChEBI" id="CHEBI:15377"/>
        <dbReference type="ChEBI" id="CHEBI:15378"/>
        <dbReference type="ChEBI" id="CHEBI:30616"/>
        <dbReference type="ChEBI" id="CHEBI:36252"/>
        <dbReference type="ChEBI" id="CHEBI:43474"/>
        <dbReference type="ChEBI" id="CHEBI:57925"/>
        <dbReference type="ChEBI" id="CHEBI:456216"/>
    </reaction>
    <physiologicalReaction direction="left-to-right" evidence="51">
        <dbReference type="Rhea" id="RHEA:66409"/>
    </physiologicalReaction>
</comment>
<evidence type="ECO:0000256" key="59">
    <source>
        <dbReference type="SAM" id="Phobius"/>
    </source>
</evidence>
<evidence type="ECO:0000256" key="7">
    <source>
        <dbReference type="ARBA" id="ARBA00009118"/>
    </source>
</evidence>
<feature type="transmembrane region" description="Helical" evidence="59">
    <location>
        <begin position="312"/>
        <end position="330"/>
    </location>
</feature>
<dbReference type="PROSITE" id="PS00211">
    <property type="entry name" value="ABC_TRANSPORTER_1"/>
    <property type="match status" value="2"/>
</dbReference>
<evidence type="ECO:0000256" key="2">
    <source>
        <dbReference type="ARBA" id="ARBA00004195"/>
    </source>
</evidence>
<keyword evidence="22" id="KW-0406">Ion transport</keyword>
<evidence type="ECO:0000256" key="21">
    <source>
        <dbReference type="ARBA" id="ARBA00023055"/>
    </source>
</evidence>
<dbReference type="PANTHER" id="PTHR24223:SF357">
    <property type="entry name" value="ATP-BINDING CASSETTE SUB-FAMILY C MEMBER 4"/>
    <property type="match status" value="1"/>
</dbReference>
<dbReference type="InterPro" id="IPR011527">
    <property type="entry name" value="ABC1_TM_dom"/>
</dbReference>
<dbReference type="EC" id="5.6.1.6" evidence="9"/>
<dbReference type="SUPFAM" id="SSF52540">
    <property type="entry name" value="P-loop containing nucleoside triphosphate hydrolases"/>
    <property type="match status" value="2"/>
</dbReference>
<comment type="catalytic activity">
    <reaction evidence="50">
        <text>3',5'-cyclic AMP(in) + ATP + H2O = 3',5'-cyclic AMP(out) + ADP + phosphate + H(+)</text>
        <dbReference type="Rhea" id="RHEA:66184"/>
        <dbReference type="ChEBI" id="CHEBI:15377"/>
        <dbReference type="ChEBI" id="CHEBI:15378"/>
        <dbReference type="ChEBI" id="CHEBI:30616"/>
        <dbReference type="ChEBI" id="CHEBI:43474"/>
        <dbReference type="ChEBI" id="CHEBI:58165"/>
        <dbReference type="ChEBI" id="CHEBI:456216"/>
    </reaction>
    <physiologicalReaction direction="left-to-right" evidence="50">
        <dbReference type="Rhea" id="RHEA:66185"/>
    </physiologicalReaction>
</comment>
<dbReference type="SMART" id="SM00382">
    <property type="entry name" value="AAA"/>
    <property type="match status" value="2"/>
</dbReference>
<evidence type="ECO:0000256" key="8">
    <source>
        <dbReference type="ARBA" id="ARBA00012191"/>
    </source>
</evidence>
<evidence type="ECO:0000256" key="1">
    <source>
        <dbReference type="ARBA" id="ARBA00001946"/>
    </source>
</evidence>
<comment type="catalytic activity">
    <reaction evidence="45">
        <text>prostaglandin E1(in) + ATP + H2O = prostaglandin E1(out) + ADP + phosphate + H(+)</text>
        <dbReference type="Rhea" id="RHEA:66392"/>
        <dbReference type="ChEBI" id="CHEBI:15377"/>
        <dbReference type="ChEBI" id="CHEBI:15378"/>
        <dbReference type="ChEBI" id="CHEBI:30616"/>
        <dbReference type="ChEBI" id="CHEBI:43474"/>
        <dbReference type="ChEBI" id="CHEBI:57397"/>
        <dbReference type="ChEBI" id="CHEBI:456216"/>
    </reaction>
    <physiologicalReaction direction="left-to-right" evidence="45">
        <dbReference type="Rhea" id="RHEA:66393"/>
    </physiologicalReaction>
</comment>
<dbReference type="EC" id="7.6.2.3" evidence="30"/>
<feature type="domain" description="ABC transporter" evidence="60">
    <location>
        <begin position="344"/>
        <end position="562"/>
    </location>
</feature>
<dbReference type="Gene3D" id="1.20.1560.10">
    <property type="entry name" value="ABC transporter type 1, transmembrane domain"/>
    <property type="match status" value="2"/>
</dbReference>
<evidence type="ECO:0000256" key="5">
    <source>
        <dbReference type="ARBA" id="ARBA00004520"/>
    </source>
</evidence>
<reference evidence="62" key="1">
    <citation type="submission" date="2025-08" db="UniProtKB">
        <authorList>
            <consortium name="Ensembl"/>
        </authorList>
    </citation>
    <scope>IDENTIFICATION</scope>
</reference>
<dbReference type="GO" id="GO:0015431">
    <property type="term" value="F:ABC-type glutathione S-conjugate transporter activity"/>
    <property type="evidence" value="ECO:0007669"/>
    <property type="project" value="UniProtKB-EC"/>
</dbReference>
<dbReference type="InterPro" id="IPR027417">
    <property type="entry name" value="P-loop_NTPase"/>
</dbReference>
<keyword evidence="17" id="KW-0256">Endoplasmic reticulum</keyword>
<evidence type="ECO:0000256" key="52">
    <source>
        <dbReference type="ARBA" id="ARBA00051844"/>
    </source>
</evidence>
<evidence type="ECO:0000256" key="36">
    <source>
        <dbReference type="ARBA" id="ARBA00044653"/>
    </source>
</evidence>
<feature type="transmembrane region" description="Helical" evidence="59">
    <location>
        <begin position="282"/>
        <end position="303"/>
    </location>
</feature>
<dbReference type="Proteomes" id="UP000694701">
    <property type="component" value="Unplaced"/>
</dbReference>
<evidence type="ECO:0000256" key="19">
    <source>
        <dbReference type="ARBA" id="ARBA00022967"/>
    </source>
</evidence>
<evidence type="ECO:0000256" key="58">
    <source>
        <dbReference type="SAM" id="MobiDB-lite"/>
    </source>
</evidence>
<dbReference type="PROSITE" id="PS50893">
    <property type="entry name" value="ABC_TRANSPORTER_2"/>
    <property type="match status" value="2"/>
</dbReference>
<evidence type="ECO:0000256" key="31">
    <source>
        <dbReference type="ARBA" id="ARBA00029720"/>
    </source>
</evidence>
<comment type="catalytic activity">
    <reaction evidence="37">
        <text>dehydroepiandrosterone 3-sulfate(in) + ATP + H2O = dehydroepiandrosterone 3-sulfate(out) + ADP + phosphate + H(+)</text>
        <dbReference type="Rhea" id="RHEA:61364"/>
        <dbReference type="ChEBI" id="CHEBI:15377"/>
        <dbReference type="ChEBI" id="CHEBI:15378"/>
        <dbReference type="ChEBI" id="CHEBI:30616"/>
        <dbReference type="ChEBI" id="CHEBI:43474"/>
        <dbReference type="ChEBI" id="CHEBI:57905"/>
        <dbReference type="ChEBI" id="CHEBI:456216"/>
    </reaction>
    <physiologicalReaction direction="left-to-right" evidence="37">
        <dbReference type="Rhea" id="RHEA:61365"/>
    </physiologicalReaction>
</comment>
<evidence type="ECO:0000256" key="37">
    <source>
        <dbReference type="ARBA" id="ARBA00047279"/>
    </source>
</evidence>
<comment type="catalytic activity">
    <reaction evidence="54">
        <text>glycodeoxycholate(in) + glutathione(in) + ATP + H2O = glycodeoxycholate(out) + glutathione(out) + ADP + phosphate + H(+)</text>
        <dbReference type="Rhea" id="RHEA:66380"/>
        <dbReference type="ChEBI" id="CHEBI:15377"/>
        <dbReference type="ChEBI" id="CHEBI:15378"/>
        <dbReference type="ChEBI" id="CHEBI:30616"/>
        <dbReference type="ChEBI" id="CHEBI:43474"/>
        <dbReference type="ChEBI" id="CHEBI:57925"/>
        <dbReference type="ChEBI" id="CHEBI:82982"/>
        <dbReference type="ChEBI" id="CHEBI:456216"/>
    </reaction>
    <physiologicalReaction direction="left-to-right" evidence="54">
        <dbReference type="Rhea" id="RHEA:66381"/>
    </physiologicalReaction>
</comment>
<comment type="subunit">
    <text evidence="56">Interacts (via PDZ-binding motif) with SNX27 (via PDZ domain); this interaction accelerates MRP4 internalization.</text>
</comment>
<dbReference type="Pfam" id="PF00005">
    <property type="entry name" value="ABC_tran"/>
    <property type="match status" value="2"/>
</dbReference>
<evidence type="ECO:0000256" key="18">
    <source>
        <dbReference type="ARBA" id="ARBA00022840"/>
    </source>
</evidence>
<keyword evidence="25" id="KW-0325">Glycoprotein</keyword>
<comment type="catalytic activity">
    <reaction evidence="35">
        <text>ATP + H2O + closed Cl(-) channel = ADP + phosphate + open Cl(-) channel.</text>
        <dbReference type="EC" id="5.6.1.6"/>
    </reaction>
</comment>
<keyword evidence="11" id="KW-0813">Transport</keyword>
<dbReference type="InterPro" id="IPR003593">
    <property type="entry name" value="AAA+_ATPase"/>
</dbReference>
<dbReference type="PANTHER" id="PTHR24223">
    <property type="entry name" value="ATP-BINDING CASSETTE SUB-FAMILY C"/>
    <property type="match status" value="1"/>
</dbReference>
<dbReference type="GO" id="GO:0031901">
    <property type="term" value="C:early endosome membrane"/>
    <property type="evidence" value="ECO:0007669"/>
    <property type="project" value="UniProtKB-SubCell"/>
</dbReference>
<evidence type="ECO:0000256" key="39">
    <source>
        <dbReference type="ARBA" id="ARBA00047576"/>
    </source>
</evidence>
<dbReference type="PROSITE" id="PS50929">
    <property type="entry name" value="ABC_TM1F"/>
    <property type="match status" value="2"/>
</dbReference>
<keyword evidence="18" id="KW-0067">ATP-binding</keyword>
<keyword evidence="28" id="KW-0407">Ion channel</keyword>
<sequence length="1226" mass="137288">MQFFFFYSTQVDRSKRLGEELQSYWDQEVEKATKELRTPKLTKAIIRCYWRSYAVLGVFTLTEEVIKVIQPVFLGKLIQYFERYDPDNMAALYEAYGYAAGVSLSTLGLALLHHLYFYHVQRAGMKIRIAMCHMIYKKALCLSATAMGQTTTGQIVNLLSNDVNKFDELTIFLHFLWVGPLQAAAVIGLLWQEIGASCLAGMAVLIFLMPLQTMFGKLFSKYRSKTAAFTDSRIRTMNEVVSGIRIIKMYAWEKPFAALVNDVRRKEISKIMSSSYLRGLNMASFFTANKIILFVTFTVYVLVGNKISASRVFVTVSLYSAVRLTVTLFFPSAVEKVSESAISIRRIKVRTPSLGHAPTLQNVSLTVKPGQLLAVIGPVGAGKSSLLSTVLGELSAEKGVVKVKGELTYASQQPWVFPGTIRSNILFGKELQPQRYESVLRACALKRLLPDRDLTVIGDRGATLSGGQKARVNLARAVYQDADIYLLDDPLSAVDAEVGRHLFEQCICGILKDKPRILVTHQLQYLKAANQILVLKEGHMVARGTYSELQRSGVDFTSLLKKDEEEECEKGEAPRSPRSRTLSQNSIRSHSSSVLSVKDESDQLPAEPVHTIAEETRIEGTIGLHMYWKYFRAGANVLILILATEQEKLDFSSSNISSTIGRNGTFGTNTTQELNLNFYLGIYAGLTGATIIFGFMRGLIMFNVLVNSTETLHNRMFNSILRTPVHFFDVNPIGRILNRFSKDIGQLDSLLPWTFVDFIQVFLQIIGVIAVASSVIPWILIPVIPLLIAFLFLRRYFLQTSRDVKRIESTTRSPVFSHLSSSLQGLCTIRAFKAEERFQQAFDAHQDLHSEAWFLFLTTSRWFAVRLDGMCSVFVTITAFGCLLLKDNVGLALSYSVTLMGMFQWGVRQSAEVENMMTSVERVVEYTKLESEAPWETQKRPPPDWPSRGLVTFDKVNFSYSSDGPVVLKNISAMFRPREKVGIVGRTGAGKSSLISALFRLAEPEGKILVDGVLTSEIGLHDLRQKMSIIPQDPMLFTGTMRKNLDPFSQHSDHDLWNALKEVQLKAAVEDLPAKLETELAESGSNFSVGQRQLVCLARAILRKNRILIIDEATANVDPRTDELIQKTIRDKFKECTVLTIAHRINTIIDSDRILVLDAGRIHEYDAPHVLLQNQNGIFYKMVQQTGKAEAASLLQTAKQVSRAPHIAVKSPCPISLMLTKAAFIC</sequence>
<dbReference type="GO" id="GO:0034707">
    <property type="term" value="C:chloride channel complex"/>
    <property type="evidence" value="ECO:0007669"/>
    <property type="project" value="UniProtKB-KW"/>
</dbReference>
<feature type="transmembrane region" description="Helical" evidence="59">
    <location>
        <begin position="750"/>
        <end position="772"/>
    </location>
</feature>
<evidence type="ECO:0000256" key="27">
    <source>
        <dbReference type="ARBA" id="ARBA00023235"/>
    </source>
</evidence>
<evidence type="ECO:0000256" key="3">
    <source>
        <dbReference type="ARBA" id="ARBA00004424"/>
    </source>
</evidence>
<dbReference type="InterPro" id="IPR036640">
    <property type="entry name" value="ABC1_TM_sf"/>
</dbReference>
<evidence type="ECO:0000256" key="12">
    <source>
        <dbReference type="ARBA" id="ARBA00022475"/>
    </source>
</evidence>
<dbReference type="InterPro" id="IPR017871">
    <property type="entry name" value="ABC_transporter-like_CS"/>
</dbReference>
<comment type="catalytic activity">
    <reaction evidence="52">
        <text>taurocholate(in) + glutathione(in) + ATP + H2O = taurocholate(out) + glutathione(out) + ADP + phosphate + H(+)</text>
        <dbReference type="Rhea" id="RHEA:66404"/>
        <dbReference type="ChEBI" id="CHEBI:15377"/>
        <dbReference type="ChEBI" id="CHEBI:15378"/>
        <dbReference type="ChEBI" id="CHEBI:30616"/>
        <dbReference type="ChEBI" id="CHEBI:36257"/>
        <dbReference type="ChEBI" id="CHEBI:43474"/>
        <dbReference type="ChEBI" id="CHEBI:57925"/>
        <dbReference type="ChEBI" id="CHEBI:456216"/>
    </reaction>
    <physiologicalReaction direction="left-to-right" evidence="52">
        <dbReference type="Rhea" id="RHEA:66405"/>
    </physiologicalReaction>
</comment>
<dbReference type="GO" id="GO:0008559">
    <property type="term" value="F:ABC-type xenobiotic transporter activity"/>
    <property type="evidence" value="ECO:0007669"/>
    <property type="project" value="UniProtKB-EC"/>
</dbReference>
<evidence type="ECO:0000256" key="50">
    <source>
        <dbReference type="ARBA" id="ARBA00051604"/>
    </source>
</evidence>
<comment type="catalytic activity">
    <reaction evidence="42">
        <text>ATP + H2O = ADP + phosphate + H(+)</text>
        <dbReference type="Rhea" id="RHEA:13065"/>
        <dbReference type="ChEBI" id="CHEBI:15377"/>
        <dbReference type="ChEBI" id="CHEBI:15378"/>
        <dbReference type="ChEBI" id="CHEBI:30616"/>
        <dbReference type="ChEBI" id="CHEBI:43474"/>
        <dbReference type="ChEBI" id="CHEBI:456216"/>
    </reaction>
    <physiologicalReaction direction="left-to-right" evidence="42">
        <dbReference type="Rhea" id="RHEA:13066"/>
    </physiologicalReaction>
</comment>
<feature type="region of interest" description="Disordered" evidence="58">
    <location>
        <begin position="565"/>
        <end position="602"/>
    </location>
</feature>
<evidence type="ECO:0000256" key="55">
    <source>
        <dbReference type="ARBA" id="ARBA00052963"/>
    </source>
</evidence>
<evidence type="ECO:0000256" key="49">
    <source>
        <dbReference type="ARBA" id="ARBA00051304"/>
    </source>
</evidence>
<comment type="catalytic activity">
    <reaction evidence="29">
        <text>chloride(in) = chloride(out)</text>
        <dbReference type="Rhea" id="RHEA:29823"/>
        <dbReference type="ChEBI" id="CHEBI:17996"/>
    </reaction>
</comment>
<comment type="catalytic activity">
    <reaction evidence="49">
        <text>taurochenodeoxycholate(in) + glutathione(in) + ATP + H2O = taurochenodeoxycholate(out) + glutathione(out) + ADP + phosphate + H(+)</text>
        <dbReference type="Rhea" id="RHEA:66412"/>
        <dbReference type="ChEBI" id="CHEBI:9407"/>
        <dbReference type="ChEBI" id="CHEBI:15377"/>
        <dbReference type="ChEBI" id="CHEBI:15378"/>
        <dbReference type="ChEBI" id="CHEBI:30616"/>
        <dbReference type="ChEBI" id="CHEBI:43474"/>
        <dbReference type="ChEBI" id="CHEBI:57925"/>
        <dbReference type="ChEBI" id="CHEBI:456216"/>
    </reaction>
    <physiologicalReaction direction="left-to-right" evidence="49">
        <dbReference type="Rhea" id="RHEA:66413"/>
    </physiologicalReaction>
</comment>
<evidence type="ECO:0000256" key="26">
    <source>
        <dbReference type="ARBA" id="ARBA00023214"/>
    </source>
</evidence>
<organism evidence="62 63">
    <name type="scientific">Cyprinus carpio</name>
    <name type="common">Common carp</name>
    <dbReference type="NCBI Taxonomy" id="7962"/>
    <lineage>
        <taxon>Eukaryota</taxon>
        <taxon>Metazoa</taxon>
        <taxon>Chordata</taxon>
        <taxon>Craniata</taxon>
        <taxon>Vertebrata</taxon>
        <taxon>Euteleostomi</taxon>
        <taxon>Actinopterygii</taxon>
        <taxon>Neopterygii</taxon>
        <taxon>Teleostei</taxon>
        <taxon>Ostariophysi</taxon>
        <taxon>Cypriniformes</taxon>
        <taxon>Cyprinidae</taxon>
        <taxon>Cyprininae</taxon>
        <taxon>Cyprinus</taxon>
    </lineage>
</organism>
<feature type="transmembrane region" description="Helical" evidence="59">
    <location>
        <begin position="171"/>
        <end position="191"/>
    </location>
</feature>
<evidence type="ECO:0000256" key="56">
    <source>
        <dbReference type="ARBA" id="ARBA00062847"/>
    </source>
</evidence>
<dbReference type="SUPFAM" id="SSF90123">
    <property type="entry name" value="ABC transporter transmembrane region"/>
    <property type="match status" value="2"/>
</dbReference>
<evidence type="ECO:0000256" key="54">
    <source>
        <dbReference type="ARBA" id="ARBA00052647"/>
    </source>
</evidence>
<comment type="catalytic activity">
    <reaction evidence="38">
        <text>leukotriene C4(in) + ATP + H2O = leukotriene C4(out) + ADP + phosphate + H(+)</text>
        <dbReference type="Rhea" id="RHEA:38963"/>
        <dbReference type="ChEBI" id="CHEBI:15377"/>
        <dbReference type="ChEBI" id="CHEBI:15378"/>
        <dbReference type="ChEBI" id="CHEBI:30616"/>
        <dbReference type="ChEBI" id="CHEBI:43474"/>
        <dbReference type="ChEBI" id="CHEBI:57973"/>
        <dbReference type="ChEBI" id="CHEBI:456216"/>
    </reaction>
    <physiologicalReaction direction="left-to-right" evidence="38">
        <dbReference type="Rhea" id="RHEA:38964"/>
    </physiologicalReaction>
</comment>
<evidence type="ECO:0000256" key="57">
    <source>
        <dbReference type="ARBA" id="ARBA00082792"/>
    </source>
</evidence>
<keyword evidence="27" id="KW-0413">Isomerase</keyword>
<evidence type="ECO:0000256" key="20">
    <source>
        <dbReference type="ARBA" id="ARBA00022989"/>
    </source>
</evidence>
<feature type="transmembrane region" description="Helical" evidence="59">
    <location>
        <begin position="863"/>
        <end position="883"/>
    </location>
</feature>
<dbReference type="GO" id="GO:0005260">
    <property type="term" value="F:intracellularly ATP-gated chloride channel activity"/>
    <property type="evidence" value="ECO:0007669"/>
    <property type="project" value="UniProtKB-EC"/>
</dbReference>
<dbReference type="GO" id="GO:0005789">
    <property type="term" value="C:endoplasmic reticulum membrane"/>
    <property type="evidence" value="ECO:0007669"/>
    <property type="project" value="UniProtKB-SubCell"/>
</dbReference>
<feature type="domain" description="ABC transmembrane type-1" evidence="61">
    <location>
        <begin position="54"/>
        <end position="338"/>
    </location>
</feature>
<evidence type="ECO:0000256" key="15">
    <source>
        <dbReference type="ARBA" id="ARBA00022741"/>
    </source>
</evidence>
<dbReference type="InterPro" id="IPR050173">
    <property type="entry name" value="ABC_transporter_C-like"/>
</dbReference>
<evidence type="ECO:0000256" key="51">
    <source>
        <dbReference type="ARBA" id="ARBA00051624"/>
    </source>
</evidence>
<evidence type="ECO:0000313" key="62">
    <source>
        <dbReference type="Ensembl" id="ENSCCRP00020028161.1"/>
    </source>
</evidence>
<dbReference type="GO" id="GO:0006869">
    <property type="term" value="P:lipid transport"/>
    <property type="evidence" value="ECO:0007669"/>
    <property type="project" value="UniProtKB-KW"/>
</dbReference>
<name>A0A8C2DL84_CYPCA</name>
<accession>A0A8C2DL84</accession>
<comment type="catalytic activity">
    <reaction evidence="40">
        <text>an S-substituted glutathione(in) + ATP + H2O = an S-substituted glutathione(out) + ADP + phosphate + H(+)</text>
        <dbReference type="Rhea" id="RHEA:19121"/>
        <dbReference type="ChEBI" id="CHEBI:15377"/>
        <dbReference type="ChEBI" id="CHEBI:15378"/>
        <dbReference type="ChEBI" id="CHEBI:30616"/>
        <dbReference type="ChEBI" id="CHEBI:43474"/>
        <dbReference type="ChEBI" id="CHEBI:90779"/>
        <dbReference type="ChEBI" id="CHEBI:456216"/>
        <dbReference type="EC" id="7.6.2.3"/>
    </reaction>
    <physiologicalReaction direction="left-to-right" evidence="40">
        <dbReference type="Rhea" id="RHEA:19122"/>
    </physiologicalReaction>
</comment>
<evidence type="ECO:0000256" key="47">
    <source>
        <dbReference type="ARBA" id="ARBA00051151"/>
    </source>
</evidence>
<evidence type="ECO:0000259" key="60">
    <source>
        <dbReference type="PROSITE" id="PS50893"/>
    </source>
</evidence>
<evidence type="ECO:0000256" key="10">
    <source>
        <dbReference type="ARBA" id="ARBA00016668"/>
    </source>
</evidence>
<dbReference type="PRINTS" id="PR01851">
    <property type="entry name" value="CYSFIBREGLTR"/>
</dbReference>
<dbReference type="InterPro" id="IPR030240">
    <property type="entry name" value="ABCC4_TMD1"/>
</dbReference>
<evidence type="ECO:0000256" key="42">
    <source>
        <dbReference type="ARBA" id="ARBA00048778"/>
    </source>
</evidence>